<comment type="caution">
    <text evidence="5">The sequence shown here is derived from an EMBL/GenBank/DDBJ whole genome shotgun (WGS) entry which is preliminary data.</text>
</comment>
<dbReference type="PRINTS" id="PR00413">
    <property type="entry name" value="HADHALOGNASE"/>
</dbReference>
<dbReference type="SFLD" id="SFLDS00003">
    <property type="entry name" value="Haloacid_Dehalogenase"/>
    <property type="match status" value="1"/>
</dbReference>
<dbReference type="EMBL" id="MIYZ01000011">
    <property type="protein sequence ID" value="OIR22610.1"/>
    <property type="molecule type" value="Genomic_DNA"/>
</dbReference>
<dbReference type="SFLD" id="SFLDG01129">
    <property type="entry name" value="C1.5:_HAD__Beta-PGM__Phosphata"/>
    <property type="match status" value="1"/>
</dbReference>
<dbReference type="CDD" id="cd07526">
    <property type="entry name" value="HAD_BPGM_like"/>
    <property type="match status" value="1"/>
</dbReference>
<dbReference type="InterPro" id="IPR023198">
    <property type="entry name" value="PGP-like_dom2"/>
</dbReference>
<dbReference type="GO" id="GO:0046872">
    <property type="term" value="F:metal ion binding"/>
    <property type="evidence" value="ECO:0007669"/>
    <property type="project" value="UniProtKB-KW"/>
</dbReference>
<dbReference type="NCBIfam" id="TIGR01509">
    <property type="entry name" value="HAD-SF-IA-v3"/>
    <property type="match status" value="1"/>
</dbReference>
<evidence type="ECO:0000256" key="2">
    <source>
        <dbReference type="ARBA" id="ARBA00007958"/>
    </source>
</evidence>
<protein>
    <recommendedName>
        <fullName evidence="7">HAD family hydrolase</fullName>
    </recommendedName>
</protein>
<dbReference type="InterPro" id="IPR006439">
    <property type="entry name" value="HAD-SF_hydro_IA"/>
</dbReference>
<dbReference type="InterPro" id="IPR041492">
    <property type="entry name" value="HAD_2"/>
</dbReference>
<accession>A0A1J5TNT5</accession>
<dbReference type="PANTHER" id="PTHR46193:SF10">
    <property type="entry name" value="6-PHOSPHOGLUCONATE PHOSPHATASE"/>
    <property type="match status" value="1"/>
</dbReference>
<name>A0A1J5TNT5_9ARCH</name>
<evidence type="ECO:0000256" key="3">
    <source>
        <dbReference type="ARBA" id="ARBA00022723"/>
    </source>
</evidence>
<dbReference type="InterPro" id="IPR036412">
    <property type="entry name" value="HAD-like_sf"/>
</dbReference>
<dbReference type="GO" id="GO:0003824">
    <property type="term" value="F:catalytic activity"/>
    <property type="evidence" value="ECO:0007669"/>
    <property type="project" value="UniProtKB-ARBA"/>
</dbReference>
<dbReference type="InterPro" id="IPR051600">
    <property type="entry name" value="Beta-PGM-like"/>
</dbReference>
<keyword evidence="3" id="KW-0479">Metal-binding</keyword>
<sequence length="212" mass="22951">MNTKCILFDCDGTLVDSENITNRVVANMAGELGISMTLREAQIKFGGKTLDAVIYGMKEMSGKDIPADWLPRLVKEVSKAYETDLQPMEGIKKLLDSIDIPICVASNGEPRHVKGSLTLTGLNGYFNENVFTASEVNRPKPAPDLFLHAAQKMGFKPKDCVVIEDSIPGVTAAVNANIKVYGLVKLCSAEELESAGAIPFKTMNELSELLGI</sequence>
<gene>
    <name evidence="5" type="ORF">BET99_04050</name>
</gene>
<evidence type="ECO:0000313" key="6">
    <source>
        <dbReference type="Proteomes" id="UP000183615"/>
    </source>
</evidence>
<keyword evidence="4" id="KW-0460">Magnesium</keyword>
<evidence type="ECO:0008006" key="7">
    <source>
        <dbReference type="Google" id="ProtNLM"/>
    </source>
</evidence>
<evidence type="ECO:0000313" key="5">
    <source>
        <dbReference type="EMBL" id="OIR22610.1"/>
    </source>
</evidence>
<proteinExistence type="inferred from homology"/>
<dbReference type="AlphaFoldDB" id="A0A1J5TNT5"/>
<dbReference type="Proteomes" id="UP000183615">
    <property type="component" value="Unassembled WGS sequence"/>
</dbReference>
<dbReference type="Pfam" id="PF13419">
    <property type="entry name" value="HAD_2"/>
    <property type="match status" value="1"/>
</dbReference>
<evidence type="ECO:0000256" key="4">
    <source>
        <dbReference type="ARBA" id="ARBA00022842"/>
    </source>
</evidence>
<dbReference type="SFLD" id="SFLDG01135">
    <property type="entry name" value="C1.5.6:_HAD__Beta-PGM__Phospha"/>
    <property type="match status" value="1"/>
</dbReference>
<dbReference type="Gene3D" id="1.10.150.240">
    <property type="entry name" value="Putative phosphatase, domain 2"/>
    <property type="match status" value="1"/>
</dbReference>
<dbReference type="PANTHER" id="PTHR46193">
    <property type="entry name" value="6-PHOSPHOGLUCONATE PHOSPHATASE"/>
    <property type="match status" value="1"/>
</dbReference>
<comment type="similarity">
    <text evidence="2">Belongs to the HAD-like hydrolase superfamily.</text>
</comment>
<dbReference type="SUPFAM" id="SSF56784">
    <property type="entry name" value="HAD-like"/>
    <property type="match status" value="1"/>
</dbReference>
<evidence type="ECO:0000256" key="1">
    <source>
        <dbReference type="ARBA" id="ARBA00001946"/>
    </source>
</evidence>
<organism evidence="5 6">
    <name type="scientific">Marine Group III euryarchaeote CG-Epi2</name>
    <dbReference type="NCBI Taxonomy" id="1888996"/>
    <lineage>
        <taxon>Archaea</taxon>
        <taxon>Methanobacteriati</taxon>
        <taxon>Thermoplasmatota</taxon>
        <taxon>Thermoplasmata</taxon>
        <taxon>Candidatus Thermoprofundales</taxon>
    </lineage>
</organism>
<reference evidence="5 6" key="1">
    <citation type="submission" date="2016-08" db="EMBL/GenBank/DDBJ databases">
        <title>New Insights into Marine Group III Euryarchaeota, from dark to light.</title>
        <authorList>
            <person name="Haro-Moreno J.M."/>
            <person name="Rodriguez-Valera F."/>
            <person name="Lopez-Garcia P."/>
            <person name="Moreira D."/>
            <person name="Martin-Cuadrado A.B."/>
        </authorList>
    </citation>
    <scope>NUCLEOTIDE SEQUENCE [LARGE SCALE GENOMIC DNA]</scope>
    <source>
        <strain evidence="5">CG-Epi2</strain>
    </source>
</reference>
<comment type="cofactor">
    <cofactor evidence="1">
        <name>Mg(2+)</name>
        <dbReference type="ChEBI" id="CHEBI:18420"/>
    </cofactor>
</comment>
<dbReference type="Gene3D" id="3.40.50.1000">
    <property type="entry name" value="HAD superfamily/HAD-like"/>
    <property type="match status" value="1"/>
</dbReference>
<dbReference type="InterPro" id="IPR023214">
    <property type="entry name" value="HAD_sf"/>
</dbReference>